<dbReference type="OrthoDB" id="2151789at2759"/>
<evidence type="ECO:0000256" key="2">
    <source>
        <dbReference type="ARBA" id="ARBA00022630"/>
    </source>
</evidence>
<organism evidence="6 7">
    <name type="scientific">Colletotrichum fioriniae PJ7</name>
    <dbReference type="NCBI Taxonomy" id="1445577"/>
    <lineage>
        <taxon>Eukaryota</taxon>
        <taxon>Fungi</taxon>
        <taxon>Dikarya</taxon>
        <taxon>Ascomycota</taxon>
        <taxon>Pezizomycotina</taxon>
        <taxon>Sordariomycetes</taxon>
        <taxon>Hypocreomycetidae</taxon>
        <taxon>Glomerellales</taxon>
        <taxon>Glomerellaceae</taxon>
        <taxon>Colletotrichum</taxon>
        <taxon>Colletotrichum acutatum species complex</taxon>
    </lineage>
</organism>
<evidence type="ECO:0000313" key="6">
    <source>
        <dbReference type="EMBL" id="EXF76121.1"/>
    </source>
</evidence>
<comment type="caution">
    <text evidence="6">The sequence shown here is derived from an EMBL/GenBank/DDBJ whole genome shotgun (WGS) entry which is preliminary data.</text>
</comment>
<comment type="similarity">
    <text evidence="1">Belongs to the oxygen-dependent FAD-linked oxidoreductase family.</text>
</comment>
<protein>
    <submittedName>
        <fullName evidence="6">FAD binding domain-containing protein</fullName>
    </submittedName>
</protein>
<evidence type="ECO:0000259" key="5">
    <source>
        <dbReference type="PROSITE" id="PS51387"/>
    </source>
</evidence>
<dbReference type="InterPro" id="IPR036318">
    <property type="entry name" value="FAD-bd_PCMH-like_sf"/>
</dbReference>
<evidence type="ECO:0000256" key="3">
    <source>
        <dbReference type="ARBA" id="ARBA00022827"/>
    </source>
</evidence>
<sequence length="283" mass="29844">MFSVPSNHDDICNALNAAGLADRVFLPTDTDYSSSLGSYYAGNVQELHSWCIVKPETTYEVSKALSALVKTSPAGNWDIAIRGGEHSHFDSNNVAQGVTIDLSRMNATTYRNGSSIASIQSGAGRPSVFAGVEKYGQTVTRGRAGSVGVSGLTLGGGASVHTGNRGFACDDIQNYEVVLPDGFIINATAYEHPDLFTALKGGSNNFLIVTRFGMVPFKAAPGGIWGGEGLISIAINAVNTAGIFKSTSFSSVQGLPSILNALKRRSYGNIITEYEFEGGERNV</sequence>
<evidence type="ECO:0000256" key="1">
    <source>
        <dbReference type="ARBA" id="ARBA00005466"/>
    </source>
</evidence>
<dbReference type="Pfam" id="PF01565">
    <property type="entry name" value="FAD_binding_4"/>
    <property type="match status" value="1"/>
</dbReference>
<dbReference type="GO" id="GO:0071949">
    <property type="term" value="F:FAD binding"/>
    <property type="evidence" value="ECO:0007669"/>
    <property type="project" value="InterPro"/>
</dbReference>
<dbReference type="HOGENOM" id="CLU_018354_8_1_1"/>
<dbReference type="SUPFAM" id="SSF56176">
    <property type="entry name" value="FAD-binding/transporter-associated domain-like"/>
    <property type="match status" value="1"/>
</dbReference>
<proteinExistence type="inferred from homology"/>
<dbReference type="Gene3D" id="3.30.465.10">
    <property type="match status" value="1"/>
</dbReference>
<dbReference type="EMBL" id="JARH01000863">
    <property type="protein sequence ID" value="EXF76121.1"/>
    <property type="molecule type" value="Genomic_DNA"/>
</dbReference>
<reference evidence="6 7" key="1">
    <citation type="submission" date="2014-02" db="EMBL/GenBank/DDBJ databases">
        <title>The genome sequence of Colletotrichum fioriniae PJ7.</title>
        <authorList>
            <person name="Baroncelli R."/>
            <person name="Thon M.R."/>
        </authorList>
    </citation>
    <scope>NUCLEOTIDE SEQUENCE [LARGE SCALE GENOMIC DNA]</scope>
    <source>
        <strain evidence="6 7">PJ7</strain>
    </source>
</reference>
<dbReference type="GO" id="GO:0016491">
    <property type="term" value="F:oxidoreductase activity"/>
    <property type="evidence" value="ECO:0007669"/>
    <property type="project" value="UniProtKB-KW"/>
</dbReference>
<dbReference type="eggNOG" id="KOG1231">
    <property type="taxonomic scope" value="Eukaryota"/>
</dbReference>
<accession>A0A010R7C7</accession>
<dbReference type="InterPro" id="IPR006094">
    <property type="entry name" value="Oxid_FAD_bind_N"/>
</dbReference>
<dbReference type="PROSITE" id="PS51387">
    <property type="entry name" value="FAD_PCMH"/>
    <property type="match status" value="1"/>
</dbReference>
<dbReference type="STRING" id="1445577.A0A010R7C7"/>
<evidence type="ECO:0000313" key="7">
    <source>
        <dbReference type="Proteomes" id="UP000020467"/>
    </source>
</evidence>
<dbReference type="InterPro" id="IPR050416">
    <property type="entry name" value="FAD-linked_Oxidoreductase"/>
</dbReference>
<dbReference type="AlphaFoldDB" id="A0A010R7C7"/>
<dbReference type="PANTHER" id="PTHR42973:SF53">
    <property type="entry name" value="FAD-BINDING PCMH-TYPE DOMAIN-CONTAINING PROTEIN-RELATED"/>
    <property type="match status" value="1"/>
</dbReference>
<evidence type="ECO:0000256" key="4">
    <source>
        <dbReference type="ARBA" id="ARBA00023002"/>
    </source>
</evidence>
<keyword evidence="7" id="KW-1185">Reference proteome</keyword>
<dbReference type="InterPro" id="IPR016166">
    <property type="entry name" value="FAD-bd_PCMH"/>
</dbReference>
<dbReference type="InterPro" id="IPR016169">
    <property type="entry name" value="FAD-bd_PCMH_sub2"/>
</dbReference>
<name>A0A010R7C7_9PEZI</name>
<feature type="domain" description="FAD-binding PCMH-type" evidence="5">
    <location>
        <begin position="45"/>
        <end position="219"/>
    </location>
</feature>
<dbReference type="PANTHER" id="PTHR42973">
    <property type="entry name" value="BINDING OXIDOREDUCTASE, PUTATIVE (AFU_ORTHOLOGUE AFUA_1G17690)-RELATED"/>
    <property type="match status" value="1"/>
</dbReference>
<keyword evidence="4" id="KW-0560">Oxidoreductase</keyword>
<keyword evidence="2" id="KW-0285">Flavoprotein</keyword>
<dbReference type="Proteomes" id="UP000020467">
    <property type="component" value="Unassembled WGS sequence"/>
</dbReference>
<keyword evidence="3" id="KW-0274">FAD</keyword>
<gene>
    <name evidence="6" type="ORF">CFIO01_07986</name>
</gene>
<dbReference type="KEGG" id="cfj:CFIO01_07986"/>